<dbReference type="Gene3D" id="3.50.50.60">
    <property type="entry name" value="FAD/NAD(P)-binding domain"/>
    <property type="match status" value="1"/>
</dbReference>
<dbReference type="Gene3D" id="3.90.660.50">
    <property type="match status" value="1"/>
</dbReference>
<dbReference type="Pfam" id="PF13450">
    <property type="entry name" value="NAD_binding_8"/>
    <property type="match status" value="1"/>
</dbReference>
<dbReference type="EMBL" id="BMIA01000003">
    <property type="protein sequence ID" value="GGH47747.1"/>
    <property type="molecule type" value="Genomic_DNA"/>
</dbReference>
<organism evidence="1 2">
    <name type="scientific">Dyadobacter endophyticus</name>
    <dbReference type="NCBI Taxonomy" id="1749036"/>
    <lineage>
        <taxon>Bacteria</taxon>
        <taxon>Pseudomonadati</taxon>
        <taxon>Bacteroidota</taxon>
        <taxon>Cytophagia</taxon>
        <taxon>Cytophagales</taxon>
        <taxon>Spirosomataceae</taxon>
        <taxon>Dyadobacter</taxon>
    </lineage>
</organism>
<name>A0ABQ1Z2K5_9BACT</name>
<dbReference type="Proteomes" id="UP000600214">
    <property type="component" value="Unassembled WGS sequence"/>
</dbReference>
<gene>
    <name evidence="1" type="ORF">GCM10007423_48440</name>
</gene>
<protein>
    <submittedName>
        <fullName evidence="1">FAD-dependent oxidoreductase</fullName>
    </submittedName>
</protein>
<sequence>MADTRVDIPGVGTPEYDAIVVGSGPNGLAAAITLQESGLSVLLIEGKETIGGGMRTAELTLPGYRHDICSAVHPMALMSPFFAKLPLADFGLTFVQPTHDAAHPLDGGRVAVLDQSVESTAAQLGADGSTYRKWMSNLLESVPKLLPDLLGPLQWPAEPFRLAGFGLAALPPATWTATKFKTAEGRALWAGMAAHSIQPLDNIATSAFGIMLMAAAHIKGWVIPVGGSQSIADALGAYFQSLGGKIQTGWMVGSLNELPPAKAVLMDVTPRQLVRIAGDRLSTSYKRRLETYRQGPGIFKVDWALDEPIPFQREECRSAGTVHLGNTFEEIVQYERNVGNGKRGEKPFALVAQQSLFDKTRAPEGKHTAWAYCHVPNGDDRDMTDALESQIERYAPGFRDVIKAKHITNASALEQYNPNYIGGDINGGIQDIWQLYSRPVLSISPYRTSGRDIYICSSSTPPGGGVHGMCGYHAARQALKDVFKVEVKKG</sequence>
<reference evidence="2" key="1">
    <citation type="journal article" date="2019" name="Int. J. Syst. Evol. Microbiol.">
        <title>The Global Catalogue of Microorganisms (GCM) 10K type strain sequencing project: providing services to taxonomists for standard genome sequencing and annotation.</title>
        <authorList>
            <consortium name="The Broad Institute Genomics Platform"/>
            <consortium name="The Broad Institute Genome Sequencing Center for Infectious Disease"/>
            <person name="Wu L."/>
            <person name="Ma J."/>
        </authorList>
    </citation>
    <scope>NUCLEOTIDE SEQUENCE [LARGE SCALE GENOMIC DNA]</scope>
    <source>
        <strain evidence="2">CGMCC 1.15288</strain>
    </source>
</reference>
<dbReference type="PANTHER" id="PTHR10668:SF105">
    <property type="entry name" value="DEHYDROGENASE-RELATED"/>
    <property type="match status" value="1"/>
</dbReference>
<comment type="caution">
    <text evidence="1">The sequence shown here is derived from an EMBL/GenBank/DDBJ whole genome shotgun (WGS) entry which is preliminary data.</text>
</comment>
<dbReference type="PANTHER" id="PTHR10668">
    <property type="entry name" value="PHYTOENE DEHYDROGENASE"/>
    <property type="match status" value="1"/>
</dbReference>
<proteinExistence type="predicted"/>
<accession>A0ABQ1Z2K5</accession>
<dbReference type="InterPro" id="IPR036188">
    <property type="entry name" value="FAD/NAD-bd_sf"/>
</dbReference>
<dbReference type="SUPFAM" id="SSF51905">
    <property type="entry name" value="FAD/NAD(P)-binding domain"/>
    <property type="match status" value="1"/>
</dbReference>
<evidence type="ECO:0000313" key="2">
    <source>
        <dbReference type="Proteomes" id="UP000600214"/>
    </source>
</evidence>
<dbReference type="PRINTS" id="PR00411">
    <property type="entry name" value="PNDRDTASEI"/>
</dbReference>
<evidence type="ECO:0000313" key="1">
    <source>
        <dbReference type="EMBL" id="GGH47747.1"/>
    </source>
</evidence>
<keyword evidence="2" id="KW-1185">Reference proteome</keyword>